<keyword evidence="1" id="KW-0472">Membrane</keyword>
<evidence type="ECO:0008006" key="4">
    <source>
        <dbReference type="Google" id="ProtNLM"/>
    </source>
</evidence>
<evidence type="ECO:0000313" key="2">
    <source>
        <dbReference type="EMBL" id="RNA33772.1"/>
    </source>
</evidence>
<feature type="transmembrane region" description="Helical" evidence="1">
    <location>
        <begin position="13"/>
        <end position="32"/>
    </location>
</feature>
<organism evidence="2 3">
    <name type="scientific">Brachionus plicatilis</name>
    <name type="common">Marine rotifer</name>
    <name type="synonym">Brachionus muelleri</name>
    <dbReference type="NCBI Taxonomy" id="10195"/>
    <lineage>
        <taxon>Eukaryota</taxon>
        <taxon>Metazoa</taxon>
        <taxon>Spiralia</taxon>
        <taxon>Gnathifera</taxon>
        <taxon>Rotifera</taxon>
        <taxon>Eurotatoria</taxon>
        <taxon>Monogononta</taxon>
        <taxon>Pseudotrocha</taxon>
        <taxon>Ploima</taxon>
        <taxon>Brachionidae</taxon>
        <taxon>Brachionus</taxon>
    </lineage>
</organism>
<dbReference type="Proteomes" id="UP000276133">
    <property type="component" value="Unassembled WGS sequence"/>
</dbReference>
<keyword evidence="1" id="KW-0812">Transmembrane</keyword>
<evidence type="ECO:0000313" key="3">
    <source>
        <dbReference type="Proteomes" id="UP000276133"/>
    </source>
</evidence>
<dbReference type="AlphaFoldDB" id="A0A3M7SDA7"/>
<name>A0A3M7SDA7_BRAPC</name>
<protein>
    <recommendedName>
        <fullName evidence="4">Transmembrane protein</fullName>
    </recommendedName>
</protein>
<gene>
    <name evidence="2" type="ORF">BpHYR1_046967</name>
</gene>
<reference evidence="2 3" key="1">
    <citation type="journal article" date="2018" name="Sci. Rep.">
        <title>Genomic signatures of local adaptation to the degree of environmental predictability in rotifers.</title>
        <authorList>
            <person name="Franch-Gras L."/>
            <person name="Hahn C."/>
            <person name="Garcia-Roger E.M."/>
            <person name="Carmona M.J."/>
            <person name="Serra M."/>
            <person name="Gomez A."/>
        </authorList>
    </citation>
    <scope>NUCLEOTIDE SEQUENCE [LARGE SCALE GENOMIC DNA]</scope>
    <source>
        <strain evidence="2">HYR1</strain>
    </source>
</reference>
<accession>A0A3M7SDA7</accession>
<keyword evidence="1" id="KW-1133">Transmembrane helix</keyword>
<sequence length="194" mass="22231">MCLNLNFNSKLKTYLIIPLICSEFGLFIFEILSLKEQQLFKGLAIFGTLVCKNILQFSAFCRPSKSILINCAITLPIKKIMQKYIFGFNILFAYEVQFNKDLRVLLNTKPNFVHIQLISQQKQGIFIENLLNSLQETELGFISKNLYTLGLSNAIDLPINFLFTNLKPELGLSSEKKNEDQLRVNLSSNEKILI</sequence>
<proteinExistence type="predicted"/>
<evidence type="ECO:0000256" key="1">
    <source>
        <dbReference type="SAM" id="Phobius"/>
    </source>
</evidence>
<keyword evidence="3" id="KW-1185">Reference proteome</keyword>
<dbReference type="EMBL" id="REGN01001578">
    <property type="protein sequence ID" value="RNA33772.1"/>
    <property type="molecule type" value="Genomic_DNA"/>
</dbReference>
<comment type="caution">
    <text evidence="2">The sequence shown here is derived from an EMBL/GenBank/DDBJ whole genome shotgun (WGS) entry which is preliminary data.</text>
</comment>